<accession>A0A8S5NTJ7</accession>
<organism evidence="1">
    <name type="scientific">Siphoviridae sp. ct7iJ31</name>
    <dbReference type="NCBI Taxonomy" id="2826167"/>
    <lineage>
        <taxon>Viruses</taxon>
        <taxon>Duplodnaviria</taxon>
        <taxon>Heunggongvirae</taxon>
        <taxon>Uroviricota</taxon>
        <taxon>Caudoviricetes</taxon>
    </lineage>
</organism>
<proteinExistence type="predicted"/>
<name>A0A8S5NTJ7_9CAUD</name>
<sequence length="30" mass="3297">MCSRKHNGCFNIFVLSSFLKVAGTHALVES</sequence>
<evidence type="ECO:0000313" key="1">
    <source>
        <dbReference type="EMBL" id="DAD97379.1"/>
    </source>
</evidence>
<protein>
    <submittedName>
        <fullName evidence="1">Uncharacterized protein</fullName>
    </submittedName>
</protein>
<dbReference type="EMBL" id="BK015239">
    <property type="protein sequence ID" value="DAD97379.1"/>
    <property type="molecule type" value="Genomic_DNA"/>
</dbReference>
<reference evidence="1" key="1">
    <citation type="journal article" date="2021" name="Proc. Natl. Acad. Sci. U.S.A.">
        <title>A Catalog of Tens of Thousands of Viruses from Human Metagenomes Reveals Hidden Associations with Chronic Diseases.</title>
        <authorList>
            <person name="Tisza M.J."/>
            <person name="Buck C.B."/>
        </authorList>
    </citation>
    <scope>NUCLEOTIDE SEQUENCE</scope>
    <source>
        <strain evidence="1">Ct7iJ31</strain>
    </source>
</reference>